<feature type="compositionally biased region" description="Basic and acidic residues" evidence="1">
    <location>
        <begin position="276"/>
        <end position="285"/>
    </location>
</feature>
<dbReference type="InterPro" id="IPR040673">
    <property type="entry name" value="CCDC81_HU_dom_2"/>
</dbReference>
<name>A0A803VA97_FICAL</name>
<reference evidence="4" key="2">
    <citation type="submission" date="2025-08" db="UniProtKB">
        <authorList>
            <consortium name="Ensembl"/>
        </authorList>
    </citation>
    <scope>IDENTIFICATION</scope>
</reference>
<dbReference type="Pfam" id="PF18289">
    <property type="entry name" value="HU-CCDC81_euk_2"/>
    <property type="match status" value="1"/>
</dbReference>
<evidence type="ECO:0000259" key="2">
    <source>
        <dbReference type="Pfam" id="PF14908"/>
    </source>
</evidence>
<feature type="compositionally biased region" description="Basic and acidic residues" evidence="1">
    <location>
        <begin position="323"/>
        <end position="426"/>
    </location>
</feature>
<dbReference type="GO" id="GO:0005815">
    <property type="term" value="C:microtubule organizing center"/>
    <property type="evidence" value="ECO:0007669"/>
    <property type="project" value="TreeGrafter"/>
</dbReference>
<gene>
    <name evidence="4" type="primary">LOC101816090</name>
</gene>
<dbReference type="PANTHER" id="PTHR14362:SF2">
    <property type="entry name" value="COILED-COIL DOMAIN-CONTAINING PROTEIN 81"/>
    <property type="match status" value="1"/>
</dbReference>
<evidence type="ECO:0000313" key="4">
    <source>
        <dbReference type="Ensembl" id="ENSFALP00000019653.1"/>
    </source>
</evidence>
<evidence type="ECO:0000256" key="1">
    <source>
        <dbReference type="SAM" id="MobiDB-lite"/>
    </source>
</evidence>
<evidence type="ECO:0000259" key="3">
    <source>
        <dbReference type="Pfam" id="PF18289"/>
    </source>
</evidence>
<feature type="region of interest" description="Disordered" evidence="1">
    <location>
        <begin position="245"/>
        <end position="627"/>
    </location>
</feature>
<organism evidence="4 5">
    <name type="scientific">Ficedula albicollis</name>
    <name type="common">Collared flycatcher</name>
    <name type="synonym">Muscicapa albicollis</name>
    <dbReference type="NCBI Taxonomy" id="59894"/>
    <lineage>
        <taxon>Eukaryota</taxon>
        <taxon>Metazoa</taxon>
        <taxon>Chordata</taxon>
        <taxon>Craniata</taxon>
        <taxon>Vertebrata</taxon>
        <taxon>Euteleostomi</taxon>
        <taxon>Archelosauria</taxon>
        <taxon>Archosauria</taxon>
        <taxon>Dinosauria</taxon>
        <taxon>Saurischia</taxon>
        <taxon>Theropoda</taxon>
        <taxon>Coelurosauria</taxon>
        <taxon>Aves</taxon>
        <taxon>Neognathae</taxon>
        <taxon>Neoaves</taxon>
        <taxon>Telluraves</taxon>
        <taxon>Australaves</taxon>
        <taxon>Passeriformes</taxon>
        <taxon>Muscicapidae</taxon>
        <taxon>Ficedula</taxon>
    </lineage>
</organism>
<dbReference type="InterPro" id="IPR028034">
    <property type="entry name" value="HU-CCDC81"/>
</dbReference>
<evidence type="ECO:0008006" key="6">
    <source>
        <dbReference type="Google" id="ProtNLM"/>
    </source>
</evidence>
<accession>A0A803VA97</accession>
<keyword evidence="5" id="KW-1185">Reference proteome</keyword>
<evidence type="ECO:0000313" key="5">
    <source>
        <dbReference type="Proteomes" id="UP000016665"/>
    </source>
</evidence>
<dbReference type="InterPro" id="IPR026295">
    <property type="entry name" value="CCD81"/>
</dbReference>
<dbReference type="Pfam" id="PF14908">
    <property type="entry name" value="HU-CCDC81_euk_1"/>
    <property type="match status" value="1"/>
</dbReference>
<dbReference type="PANTHER" id="PTHR14362">
    <property type="entry name" value="COILED-COIL DOMAIN-CONTAINING PROTEIN 81"/>
    <property type="match status" value="1"/>
</dbReference>
<protein>
    <recommendedName>
        <fullName evidence="6">CCDC81 HU domain-containing protein</fullName>
    </recommendedName>
</protein>
<dbReference type="Proteomes" id="UP000016665">
    <property type="component" value="Chromosome 22"/>
</dbReference>
<dbReference type="Ensembl" id="ENSFALT00000041437.1">
    <property type="protein sequence ID" value="ENSFALP00000019653.1"/>
    <property type="gene ID" value="ENSFALG00000025071.1"/>
</dbReference>
<sequence length="798" mass="88785">MAANSGVSRVQMDFWGGMESGFMRNSITPTERKTVWDAVAGYIQQQLTLHKGIRIPTLGSFDVAHTETLVGNKTVSLQRPVFHLARNLGEVQNLENKDDLAGDKQLEPLKYAKVAMEASVSRRKVESCILGTTSLLHHCLEKGMSVAFVLKDVGVLLIKGSTVQMRFYLDFLKKVIGETIQDRATVKALQQLDMVVSRDVPITSLSFSGRVIVFPNFEQKLLTTLLSRNHLRDFGFVPGEDKRDLTGLPSIRRGMEGTHPGLPVPAHQGSTAKTGEQPRDEEVMEMRQSSGVRKLPVMPGAAAGKKQPVTSDQAKGKLVPKGQELKQSDKETAATERGRGGREERKDSLSRDGEKKVPPGKEGERRESLGGEREKARLGRDGENKVKLGKEGERREPLEGEKARLGRDRENKVQLGKGGERRESLGGEKVSLGGDGENKVQRGKGGERRESLGREGEKARLGKDREKKAQLGKEGERRESPEGEKARLGRDGEKKVQLGKERREPLVEEREKARLGKDGEKRVQLGKGGERRESLGREGEKARLGKDREKKVQLGKEGERRESLGKGGEKARLGREGENRDSLRREGEKKVPQGREKEAKDAVASEGEKKARPKTGENKVSLRRKGEKKVPLGREGVKFCLKREEVKYLLGREREKRLLSGRGGERNAELERKSSKILQFWWVPWPRFHHSSISRAEMIHLLFQQQGTSEHSLASISGVRESLTQHKASLWIPTGKTKPLWEGLAKAENKVLLLRGRAVLVSVVSLCQCPALRLQERLEGTARSVPWTGSPTQCGISD</sequence>
<dbReference type="GeneTree" id="ENSGT00390000011985"/>
<feature type="domain" description="CCDC81 HU" evidence="3">
    <location>
        <begin position="106"/>
        <end position="175"/>
    </location>
</feature>
<proteinExistence type="predicted"/>
<reference evidence="4" key="3">
    <citation type="submission" date="2025-09" db="UniProtKB">
        <authorList>
            <consortium name="Ensembl"/>
        </authorList>
    </citation>
    <scope>IDENTIFICATION</scope>
</reference>
<reference evidence="4 5" key="1">
    <citation type="journal article" date="2012" name="Nature">
        <title>The genomic landscape of species divergence in Ficedula flycatchers.</title>
        <authorList>
            <person name="Ellegren H."/>
            <person name="Smeds L."/>
            <person name="Burri R."/>
            <person name="Olason P.I."/>
            <person name="Backstrom N."/>
            <person name="Kawakami T."/>
            <person name="Kunstner A."/>
            <person name="Makinen H."/>
            <person name="Nadachowska-Brzyska K."/>
            <person name="Qvarnstrom A."/>
            <person name="Uebbing S."/>
            <person name="Wolf J.B."/>
        </authorList>
    </citation>
    <scope>NUCLEOTIDE SEQUENCE [LARGE SCALE GENOMIC DNA]</scope>
</reference>
<feature type="compositionally biased region" description="Basic and acidic residues" evidence="1">
    <location>
        <begin position="436"/>
        <end position="617"/>
    </location>
</feature>
<dbReference type="AlphaFoldDB" id="A0A803VA97"/>
<feature type="domain" description="CCDC81 HU" evidence="2">
    <location>
        <begin position="25"/>
        <end position="89"/>
    </location>
</feature>